<feature type="domain" description="DUF58" evidence="3">
    <location>
        <begin position="278"/>
        <end position="339"/>
    </location>
</feature>
<reference evidence="4 5" key="1">
    <citation type="submission" date="2019-09" db="EMBL/GenBank/DDBJ databases">
        <title>Phylogeny of genus Pseudoclavibacter and closely related genus.</title>
        <authorList>
            <person name="Li Y."/>
        </authorList>
    </citation>
    <scope>NUCLEOTIDE SEQUENCE [LARGE SCALE GENOMIC DNA]</scope>
    <source>
        <strain evidence="4 5">EGI 60007</strain>
    </source>
</reference>
<proteinExistence type="predicted"/>
<evidence type="ECO:0000256" key="1">
    <source>
        <dbReference type="SAM" id="MobiDB-lite"/>
    </source>
</evidence>
<feature type="transmembrane region" description="Helical" evidence="2">
    <location>
        <begin position="86"/>
        <end position="110"/>
    </location>
</feature>
<dbReference type="OrthoDB" id="9812729at2"/>
<keyword evidence="5" id="KW-1185">Reference proteome</keyword>
<dbReference type="PANTHER" id="PTHR34351">
    <property type="entry name" value="SLR1927 PROTEIN-RELATED"/>
    <property type="match status" value="1"/>
</dbReference>
<evidence type="ECO:0000313" key="5">
    <source>
        <dbReference type="Proteomes" id="UP000431744"/>
    </source>
</evidence>
<protein>
    <submittedName>
        <fullName evidence="4">DUF58 domain-containing protein</fullName>
    </submittedName>
</protein>
<gene>
    <name evidence="4" type="ORF">F8O04_03110</name>
</gene>
<accession>A0A6H9WQN4</accession>
<name>A0A6H9WQN4_9MICO</name>
<evidence type="ECO:0000313" key="4">
    <source>
        <dbReference type="EMBL" id="KAB1649277.1"/>
    </source>
</evidence>
<dbReference type="EMBL" id="WBJY01000001">
    <property type="protein sequence ID" value="KAB1649277.1"/>
    <property type="molecule type" value="Genomic_DNA"/>
</dbReference>
<sequence>MTAPAPAPHRVAQQTPSDAEAPRAAAEPGVAPVSADAPARATETGGAAEALRVERDRFEGLVTVARVAWAWMREHGRTLWERISPVIRVITTLAWVLIGAGAVLLVAGAWLGWIELLVLGGVALVMVLVAVPFAFGRAVYEVEIELNPRRVTVGDRALGRLTVRNAGERRALPTRMEFPVGKGRAEFGIPLLRPGQSHEELFSVPTTRRAVIPAGPARSIRGDELGILRRTVKWTGVIDLFVHPRTVRLESSAAGLLRDLEGVTTTKITDHDLAFHALRPYEPGDDLRHVHWKTTARTGTLMVRQFEETRRSQITIVHTLDRSRYRSEEEFELSISVFASIVQQVLREDLDIEAVNELGALPTRSIVAMLDATSRFDVVEPEHPSFRSYVSEATRRLSPPTVVIFVGGSGLSPSDLHRARSLFPHEVSVTAFRCDTEARVSRRQLGQLTIGTVSKLGDLPRLLRGKGLV</sequence>
<evidence type="ECO:0000256" key="2">
    <source>
        <dbReference type="SAM" id="Phobius"/>
    </source>
</evidence>
<keyword evidence="2" id="KW-1133">Transmembrane helix</keyword>
<feature type="transmembrane region" description="Helical" evidence="2">
    <location>
        <begin position="116"/>
        <end position="140"/>
    </location>
</feature>
<dbReference type="RefSeq" id="WP_158027869.1">
    <property type="nucleotide sequence ID" value="NZ_BMHG01000001.1"/>
</dbReference>
<feature type="region of interest" description="Disordered" evidence="1">
    <location>
        <begin position="1"/>
        <end position="39"/>
    </location>
</feature>
<keyword evidence="2" id="KW-0812">Transmembrane</keyword>
<dbReference type="Proteomes" id="UP000431744">
    <property type="component" value="Unassembled WGS sequence"/>
</dbReference>
<comment type="caution">
    <text evidence="4">The sequence shown here is derived from an EMBL/GenBank/DDBJ whole genome shotgun (WGS) entry which is preliminary data.</text>
</comment>
<dbReference type="InterPro" id="IPR002881">
    <property type="entry name" value="DUF58"/>
</dbReference>
<evidence type="ECO:0000259" key="3">
    <source>
        <dbReference type="Pfam" id="PF01882"/>
    </source>
</evidence>
<dbReference type="Pfam" id="PF01882">
    <property type="entry name" value="DUF58"/>
    <property type="match status" value="1"/>
</dbReference>
<dbReference type="AlphaFoldDB" id="A0A6H9WQN4"/>
<keyword evidence="2" id="KW-0472">Membrane</keyword>
<organism evidence="4 5">
    <name type="scientific">Pseudoclavibacter endophyticus</name>
    <dbReference type="NCBI Taxonomy" id="1778590"/>
    <lineage>
        <taxon>Bacteria</taxon>
        <taxon>Bacillati</taxon>
        <taxon>Actinomycetota</taxon>
        <taxon>Actinomycetes</taxon>
        <taxon>Micrococcales</taxon>
        <taxon>Microbacteriaceae</taxon>
        <taxon>Pseudoclavibacter</taxon>
    </lineage>
</organism>